<gene>
    <name evidence="3" type="ORF">SAMN06296036_12568</name>
</gene>
<organism evidence="3 4">
    <name type="scientific">Pseudobacteriovorax antillogorgiicola</name>
    <dbReference type="NCBI Taxonomy" id="1513793"/>
    <lineage>
        <taxon>Bacteria</taxon>
        <taxon>Pseudomonadati</taxon>
        <taxon>Bdellovibrionota</taxon>
        <taxon>Oligoflexia</taxon>
        <taxon>Oligoflexales</taxon>
        <taxon>Pseudobacteriovoracaceae</taxon>
        <taxon>Pseudobacteriovorax</taxon>
    </lineage>
</organism>
<keyword evidence="1" id="KW-0732">Signal</keyword>
<reference evidence="4" key="1">
    <citation type="submission" date="2017-04" db="EMBL/GenBank/DDBJ databases">
        <authorList>
            <person name="Varghese N."/>
            <person name="Submissions S."/>
        </authorList>
    </citation>
    <scope>NUCLEOTIDE SEQUENCE [LARGE SCALE GENOMIC DNA]</scope>
    <source>
        <strain evidence="4">RKEM611</strain>
    </source>
</reference>
<dbReference type="Gene3D" id="2.30.42.10">
    <property type="match status" value="1"/>
</dbReference>
<evidence type="ECO:0000313" key="4">
    <source>
        <dbReference type="Proteomes" id="UP000192907"/>
    </source>
</evidence>
<protein>
    <submittedName>
        <fullName evidence="3">PDZ domain-containing protein</fullName>
    </submittedName>
</protein>
<dbReference type="Proteomes" id="UP000192907">
    <property type="component" value="Unassembled WGS sequence"/>
</dbReference>
<feature type="chain" id="PRO_5012079806" evidence="1">
    <location>
        <begin position="24"/>
        <end position="228"/>
    </location>
</feature>
<dbReference type="SUPFAM" id="SSF50156">
    <property type="entry name" value="PDZ domain-like"/>
    <property type="match status" value="1"/>
</dbReference>
<proteinExistence type="predicted"/>
<feature type="signal peptide" evidence="1">
    <location>
        <begin position="1"/>
        <end position="23"/>
    </location>
</feature>
<dbReference type="AlphaFoldDB" id="A0A1Y6CKS8"/>
<dbReference type="Pfam" id="PF13180">
    <property type="entry name" value="PDZ_2"/>
    <property type="match status" value="1"/>
</dbReference>
<name>A0A1Y6CKS8_9BACT</name>
<dbReference type="InterPro" id="IPR036034">
    <property type="entry name" value="PDZ_sf"/>
</dbReference>
<sequence>MLKRLCKTILVTLLFSFTPLAQASDLGYIVLGVIASSENQKGVALLKHKSSGKVSAFREGDPIREKLSISRVYRKTVEFVWNQQIYSMSVGDDSPRRTPDVSSPVTSVAANLTHIEGVEKNGNTLTVNRSLKESLVGENLNKVLMQAAAVPHTRNGRLIGFKLLEIDAGSIYDVAGFKDGDIITHINELPINDAGRAIKALSSLRQASTANFSYLRQNQEHELIIRIN</sequence>
<evidence type="ECO:0000259" key="2">
    <source>
        <dbReference type="Pfam" id="PF13180"/>
    </source>
</evidence>
<evidence type="ECO:0000313" key="3">
    <source>
        <dbReference type="EMBL" id="SMF69946.1"/>
    </source>
</evidence>
<accession>A0A1Y6CKS8</accession>
<feature type="domain" description="PDZ" evidence="2">
    <location>
        <begin position="173"/>
        <end position="224"/>
    </location>
</feature>
<dbReference type="EMBL" id="FWZT01000025">
    <property type="protein sequence ID" value="SMF69946.1"/>
    <property type="molecule type" value="Genomic_DNA"/>
</dbReference>
<evidence type="ECO:0000256" key="1">
    <source>
        <dbReference type="SAM" id="SignalP"/>
    </source>
</evidence>
<dbReference type="STRING" id="1513793.SAMN06296036_12568"/>
<dbReference type="RefSeq" id="WP_159455634.1">
    <property type="nucleotide sequence ID" value="NZ_FWZT01000025.1"/>
</dbReference>
<keyword evidence="4" id="KW-1185">Reference proteome</keyword>
<dbReference type="InterPro" id="IPR001478">
    <property type="entry name" value="PDZ"/>
</dbReference>